<dbReference type="CDD" id="cd17933">
    <property type="entry name" value="DEXSc_RecD-like"/>
    <property type="match status" value="1"/>
</dbReference>
<dbReference type="Gene3D" id="3.40.50.300">
    <property type="entry name" value="P-loop containing nucleotide triphosphate hydrolases"/>
    <property type="match status" value="2"/>
</dbReference>
<keyword evidence="1" id="KW-0547">Nucleotide-binding</keyword>
<dbReference type="RefSeq" id="WP_253209896.1">
    <property type="nucleotide sequence ID" value="NZ_JACACB010000003.1"/>
</dbReference>
<dbReference type="CDD" id="cd18809">
    <property type="entry name" value="SF1_C_RecD"/>
    <property type="match status" value="1"/>
</dbReference>
<dbReference type="SUPFAM" id="SSF52540">
    <property type="entry name" value="P-loop containing nucleoside triphosphate hydrolases"/>
    <property type="match status" value="1"/>
</dbReference>
<reference evidence="4" key="1">
    <citation type="submission" date="2020-06" db="EMBL/GenBank/DDBJ databases">
        <authorList>
            <person name="Link T."/>
            <person name="Ehrmann M."/>
        </authorList>
    </citation>
    <scope>NUCLEOTIDE SEQUENCE</scope>
    <source>
        <strain evidence="4">TMW 2.2257</strain>
    </source>
</reference>
<dbReference type="Proteomes" id="UP001057280">
    <property type="component" value="Unassembled WGS sequence"/>
</dbReference>
<dbReference type="Pfam" id="PF13538">
    <property type="entry name" value="UvrD_C_2"/>
    <property type="match status" value="1"/>
</dbReference>
<accession>A0AB35HNB1</accession>
<dbReference type="AlphaFoldDB" id="A0AB35HNB1"/>
<dbReference type="EMBL" id="JACACB010000003">
    <property type="protein sequence ID" value="MCO8297237.1"/>
    <property type="molecule type" value="Genomic_DNA"/>
</dbReference>
<evidence type="ECO:0000259" key="3">
    <source>
        <dbReference type="Pfam" id="PF13538"/>
    </source>
</evidence>
<protein>
    <submittedName>
        <fullName evidence="4">AAA family ATPase</fullName>
    </submittedName>
</protein>
<dbReference type="GO" id="GO:0005524">
    <property type="term" value="F:ATP binding"/>
    <property type="evidence" value="ECO:0007669"/>
    <property type="project" value="UniProtKB-KW"/>
</dbReference>
<dbReference type="PANTHER" id="PTHR43788:SF6">
    <property type="entry name" value="DNA HELICASE B"/>
    <property type="match status" value="1"/>
</dbReference>
<gene>
    <name evidence="4" type="ORF">HXW75_01980</name>
</gene>
<evidence type="ECO:0000256" key="1">
    <source>
        <dbReference type="ARBA" id="ARBA00022741"/>
    </source>
</evidence>
<dbReference type="GO" id="GO:0003678">
    <property type="term" value="F:DNA helicase activity"/>
    <property type="evidence" value="ECO:0007669"/>
    <property type="project" value="UniProtKB-ARBA"/>
</dbReference>
<proteinExistence type="predicted"/>
<dbReference type="InterPro" id="IPR027417">
    <property type="entry name" value="P-loop_NTPase"/>
</dbReference>
<comment type="caution">
    <text evidence="4">The sequence shown here is derived from an EMBL/GenBank/DDBJ whole genome shotgun (WGS) entry which is preliminary data.</text>
</comment>
<evidence type="ECO:0000313" key="4">
    <source>
        <dbReference type="EMBL" id="MCO8297237.1"/>
    </source>
</evidence>
<dbReference type="InterPro" id="IPR050534">
    <property type="entry name" value="Coronavir_polyprotein_1ab"/>
</dbReference>
<dbReference type="InterPro" id="IPR027785">
    <property type="entry name" value="UvrD-like_helicase_C"/>
</dbReference>
<sequence>MNFSKALIANIERTYTYSFAKNNFMYPGAADGYDPVDFFIKQLHLSNPFKIFMELERVAYKSALNYLNKYEIPYTKEQQRKARIYSDITEKMQACRSDYVSEYMEDLDDLKDTGIVICKPKYTMTTEETLYVTEELEKLPKHKKTFNVVYDNSVPYLLKESEEQYSALRNCLTNHISCLIGGAGTGKSFVTSSIVNQLQKNNKEVVVLAPTHKAKEALQEKLDEEKVNVKVRTIHSYVHKPVGCQAIVIDESGMLSTPLFYQLLMSYANQQLIFVGDKNQIPPVEYGRPFEKIQQMFPTFELKANRRSGARDIIALGREILGIPQNANMPKPHIELALSSQEAFRKGAEVELTYRNKDVAEINEEQRIKNGTPTISPKMSIGDVVVAKTNDQKRHFFNGQIFEMVSPNAAQKKNSSDVVIFKTQKDLEMNFDLAYGLTIHKSQGSEWDVVAYQPSELDTQNLAYVAVTRAKKKLIIVGDKLKTEYKAERRWQHIDELNSI</sequence>
<dbReference type="Pfam" id="PF13604">
    <property type="entry name" value="AAA_30"/>
    <property type="match status" value="1"/>
</dbReference>
<evidence type="ECO:0000256" key="2">
    <source>
        <dbReference type="ARBA" id="ARBA00022840"/>
    </source>
</evidence>
<reference evidence="4" key="2">
    <citation type="journal article" date="2021" name="BMC Microbiol.">
        <title>The diversity among the species Tetragenococcus halophilus including new isolates from a lupine seed fermentation.</title>
        <authorList>
            <person name="Link T."/>
            <person name="Vogel R.F."/>
            <person name="Ehrmann M.A."/>
        </authorList>
    </citation>
    <scope>NUCLEOTIDE SEQUENCE</scope>
    <source>
        <strain evidence="4">TMW 2.2257</strain>
    </source>
</reference>
<dbReference type="PANTHER" id="PTHR43788">
    <property type="entry name" value="DNA2/NAM7 HELICASE FAMILY MEMBER"/>
    <property type="match status" value="1"/>
</dbReference>
<name>A0AB35HNB1_TETHA</name>
<evidence type="ECO:0000313" key="5">
    <source>
        <dbReference type="Proteomes" id="UP001057280"/>
    </source>
</evidence>
<organism evidence="4 5">
    <name type="scientific">Tetragenococcus halophilus</name>
    <name type="common">Pediococcus halophilus</name>
    <dbReference type="NCBI Taxonomy" id="51669"/>
    <lineage>
        <taxon>Bacteria</taxon>
        <taxon>Bacillati</taxon>
        <taxon>Bacillota</taxon>
        <taxon>Bacilli</taxon>
        <taxon>Lactobacillales</taxon>
        <taxon>Enterococcaceae</taxon>
        <taxon>Tetragenococcus</taxon>
    </lineage>
</organism>
<keyword evidence="2" id="KW-0067">ATP-binding</keyword>
<feature type="domain" description="UvrD-like helicase C-terminal" evidence="3">
    <location>
        <begin position="434"/>
        <end position="477"/>
    </location>
</feature>